<evidence type="ECO:0000313" key="3">
    <source>
        <dbReference type="Proteomes" id="UP001295423"/>
    </source>
</evidence>
<accession>A0AAD2CRM4</accession>
<organism evidence="2 3">
    <name type="scientific">Cylindrotheca closterium</name>
    <dbReference type="NCBI Taxonomy" id="2856"/>
    <lineage>
        <taxon>Eukaryota</taxon>
        <taxon>Sar</taxon>
        <taxon>Stramenopiles</taxon>
        <taxon>Ochrophyta</taxon>
        <taxon>Bacillariophyta</taxon>
        <taxon>Bacillariophyceae</taxon>
        <taxon>Bacillariophycidae</taxon>
        <taxon>Bacillariales</taxon>
        <taxon>Bacillariaceae</taxon>
        <taxon>Cylindrotheca</taxon>
    </lineage>
</organism>
<feature type="compositionally biased region" description="Polar residues" evidence="1">
    <location>
        <begin position="409"/>
        <end position="421"/>
    </location>
</feature>
<dbReference type="Proteomes" id="UP001295423">
    <property type="component" value="Unassembled WGS sequence"/>
</dbReference>
<comment type="caution">
    <text evidence="2">The sequence shown here is derived from an EMBL/GenBank/DDBJ whole genome shotgun (WGS) entry which is preliminary data.</text>
</comment>
<evidence type="ECO:0000256" key="1">
    <source>
        <dbReference type="SAM" id="MobiDB-lite"/>
    </source>
</evidence>
<dbReference type="AlphaFoldDB" id="A0AAD2CRM4"/>
<sequence>MPPLPKFVASTASDPKYLKHKRRYCRIEGCARIVKSQGLCQRHGAKPRKCKVDGCEKQAQGNFDRMCKSHFKAMKRMTTPLPKVDNTEAPPPPHGCSVYDDVLPSSICYIPSLETVMPLIRHLKAGFDELKPSAWHRNEERRARGMFPVDNPATQLEGWERELVWMEILVLTGAPKASFRHLARAWGRDKGFHMVLAQFICERHGDVRRKRRQGEKEEDGEKKSGMKTRITGKNKLSSGMISADIWDDSCYGDADTNEALAADIFNFSAQEFENVSSKWKGAYKDLSSGSSLGAPSMASLPHTSLLVERGKEPAPVATTPSRNFSHPLEMAGAVASQYLLRYQQQAIPNLTAQSIQEYPEIQHARSGQQYRQQQIQDIVEQQSSSGGDMQSAPVKPSDTGHGDAIAAMSQPSTFQQVSQIASLERPEDPSA</sequence>
<dbReference type="EMBL" id="CAKOGP040000736">
    <property type="protein sequence ID" value="CAJ1938591.1"/>
    <property type="molecule type" value="Genomic_DNA"/>
</dbReference>
<keyword evidence="3" id="KW-1185">Reference proteome</keyword>
<protein>
    <submittedName>
        <fullName evidence="2">Uncharacterized protein</fullName>
    </submittedName>
</protein>
<feature type="region of interest" description="Disordered" evidence="1">
    <location>
        <begin position="207"/>
        <end position="233"/>
    </location>
</feature>
<reference evidence="2" key="1">
    <citation type="submission" date="2023-08" db="EMBL/GenBank/DDBJ databases">
        <authorList>
            <person name="Audoor S."/>
            <person name="Bilcke G."/>
        </authorList>
    </citation>
    <scope>NUCLEOTIDE SEQUENCE</scope>
</reference>
<proteinExistence type="predicted"/>
<evidence type="ECO:0000313" key="2">
    <source>
        <dbReference type="EMBL" id="CAJ1938591.1"/>
    </source>
</evidence>
<name>A0AAD2CRM4_9STRA</name>
<gene>
    <name evidence="2" type="ORF">CYCCA115_LOCUS6194</name>
</gene>
<feature type="region of interest" description="Disordered" evidence="1">
    <location>
        <begin position="363"/>
        <end position="431"/>
    </location>
</feature>
<feature type="compositionally biased region" description="Low complexity" evidence="1">
    <location>
        <begin position="364"/>
        <end position="385"/>
    </location>
</feature>